<dbReference type="EMBL" id="ML769410">
    <property type="protein sequence ID" value="KAE9405249.1"/>
    <property type="molecule type" value="Genomic_DNA"/>
</dbReference>
<dbReference type="AlphaFoldDB" id="A0A6A4I3C2"/>
<protein>
    <recommendedName>
        <fullName evidence="3">F-box domain-containing protein</fullName>
    </recommendedName>
</protein>
<sequence>MAPKPFLWDTLKSPYASLINTNHIPSPTELAELESFLVKPEQELSQLESEITRLQDILGGLLAERERAQAFIKPHRVLMSPVRRLPAEILGEMFVRCLPTARNPVRSLNEVPLLLTTICQNWRHVAFSTAPLWKALHISFSSRMMKLAATDSAVQGTFTRREYGIMQWLNRSGSLPLSISLAVVGNQYHYQNPTTTSFFRMLMTYSHRFGEIDIRMIDPRTFSLLDSFSPEGFPMLKSFRFSYQKDSSWLLKAPAIKKLSIVKPADVIGYFTGWEKLTELVLGDVLRCGDLTTSELVMILQQTPQLQACYAVVRADNTRNFQIPGNIQLHHLHTLVISFPQTNTYHSEKFGTQTAQVIRALDFPSLETLAITVPQEHSAIQLPKFLSAPLERLQKLRLKIHMTSKTLTECLSFTHNLLVLELFDMGCLDNRLTTFRDTHFRGLGAFNNEGVSLCLHLTRFRLFTRRHNICDDVSNVAFLDFLERKRLCTTVDRLEVCDIVVVPTDIERRPSFSDMELQQIRALKQNGLRLSVRYQPCPTQSLDEPTMGLDVLESEPWSFWAWDPLCLGLSKQVRARGAPDLLELV</sequence>
<dbReference type="OrthoDB" id="3221235at2759"/>
<accession>A0A6A4I3C2</accession>
<evidence type="ECO:0000313" key="2">
    <source>
        <dbReference type="Proteomes" id="UP000799118"/>
    </source>
</evidence>
<dbReference type="Proteomes" id="UP000799118">
    <property type="component" value="Unassembled WGS sequence"/>
</dbReference>
<gene>
    <name evidence="1" type="ORF">BT96DRAFT_346395</name>
</gene>
<name>A0A6A4I3C2_9AGAR</name>
<keyword evidence="2" id="KW-1185">Reference proteome</keyword>
<organism evidence="1 2">
    <name type="scientific">Gymnopus androsaceus JB14</name>
    <dbReference type="NCBI Taxonomy" id="1447944"/>
    <lineage>
        <taxon>Eukaryota</taxon>
        <taxon>Fungi</taxon>
        <taxon>Dikarya</taxon>
        <taxon>Basidiomycota</taxon>
        <taxon>Agaricomycotina</taxon>
        <taxon>Agaricomycetes</taxon>
        <taxon>Agaricomycetidae</taxon>
        <taxon>Agaricales</taxon>
        <taxon>Marasmiineae</taxon>
        <taxon>Omphalotaceae</taxon>
        <taxon>Gymnopus</taxon>
    </lineage>
</organism>
<proteinExistence type="predicted"/>
<evidence type="ECO:0008006" key="3">
    <source>
        <dbReference type="Google" id="ProtNLM"/>
    </source>
</evidence>
<reference evidence="1" key="1">
    <citation type="journal article" date="2019" name="Environ. Microbiol.">
        <title>Fungal ecological strategies reflected in gene transcription - a case study of two litter decomposers.</title>
        <authorList>
            <person name="Barbi F."/>
            <person name="Kohler A."/>
            <person name="Barry K."/>
            <person name="Baskaran P."/>
            <person name="Daum C."/>
            <person name="Fauchery L."/>
            <person name="Ihrmark K."/>
            <person name="Kuo A."/>
            <person name="LaButti K."/>
            <person name="Lipzen A."/>
            <person name="Morin E."/>
            <person name="Grigoriev I.V."/>
            <person name="Henrissat B."/>
            <person name="Lindahl B."/>
            <person name="Martin F."/>
        </authorList>
    </citation>
    <scope>NUCLEOTIDE SEQUENCE</scope>
    <source>
        <strain evidence="1">JB14</strain>
    </source>
</reference>
<evidence type="ECO:0000313" key="1">
    <source>
        <dbReference type="EMBL" id="KAE9405249.1"/>
    </source>
</evidence>